<dbReference type="GO" id="GO:0005886">
    <property type="term" value="C:plasma membrane"/>
    <property type="evidence" value="ECO:0007669"/>
    <property type="project" value="TreeGrafter"/>
</dbReference>
<feature type="domain" description="CUB" evidence="4">
    <location>
        <begin position="368"/>
        <end position="493"/>
    </location>
</feature>
<keyword evidence="3" id="KW-0472">Membrane</keyword>
<evidence type="ECO:0000256" key="3">
    <source>
        <dbReference type="SAM" id="Phobius"/>
    </source>
</evidence>
<dbReference type="SMART" id="SM00042">
    <property type="entry name" value="CUB"/>
    <property type="match status" value="4"/>
</dbReference>
<keyword evidence="3" id="KW-0812">Transmembrane</keyword>
<evidence type="ECO:0000256" key="2">
    <source>
        <dbReference type="PROSITE-ProRule" id="PRU00124"/>
    </source>
</evidence>
<accession>A0A3M7PE89</accession>
<evidence type="ECO:0000259" key="4">
    <source>
        <dbReference type="PROSITE" id="PS01180"/>
    </source>
</evidence>
<keyword evidence="3" id="KW-1133">Transmembrane helix</keyword>
<dbReference type="PANTHER" id="PTHR47537:SF6">
    <property type="entry name" value="CUB DOMAIN-CONTAINING PROTEIN"/>
    <property type="match status" value="1"/>
</dbReference>
<feature type="domain" description="CUB" evidence="4">
    <location>
        <begin position="509"/>
        <end position="650"/>
    </location>
</feature>
<protein>
    <submittedName>
        <fullName evidence="5">Tolloid 2 isoform X1</fullName>
    </submittedName>
</protein>
<dbReference type="EMBL" id="REGN01011662">
    <property type="protein sequence ID" value="RMZ97070.1"/>
    <property type="molecule type" value="Genomic_DNA"/>
</dbReference>
<dbReference type="CDD" id="cd00041">
    <property type="entry name" value="CUB"/>
    <property type="match status" value="3"/>
</dbReference>
<keyword evidence="1" id="KW-1015">Disulfide bond</keyword>
<dbReference type="InterPro" id="IPR035914">
    <property type="entry name" value="Sperma_CUB_dom_sf"/>
</dbReference>
<evidence type="ECO:0000313" key="6">
    <source>
        <dbReference type="Proteomes" id="UP000276133"/>
    </source>
</evidence>
<feature type="transmembrane region" description="Helical" evidence="3">
    <location>
        <begin position="859"/>
        <end position="881"/>
    </location>
</feature>
<dbReference type="AlphaFoldDB" id="A0A3M7PE89"/>
<feature type="domain" description="CUB" evidence="4">
    <location>
        <begin position="54"/>
        <end position="182"/>
    </location>
</feature>
<gene>
    <name evidence="5" type="ORF">BpHYR1_024218</name>
</gene>
<dbReference type="InterPro" id="IPR000859">
    <property type="entry name" value="CUB_dom"/>
</dbReference>
<dbReference type="PANTHER" id="PTHR47537">
    <property type="entry name" value="CUBILIN"/>
    <property type="match status" value="1"/>
</dbReference>
<evidence type="ECO:0000313" key="5">
    <source>
        <dbReference type="EMBL" id="RMZ97070.1"/>
    </source>
</evidence>
<proteinExistence type="predicted"/>
<dbReference type="Pfam" id="PF00431">
    <property type="entry name" value="CUB"/>
    <property type="match status" value="4"/>
</dbReference>
<dbReference type="InterPro" id="IPR053207">
    <property type="entry name" value="Non-NMDA_GluR_Accessory"/>
</dbReference>
<keyword evidence="6" id="KW-1185">Reference proteome</keyword>
<organism evidence="5 6">
    <name type="scientific">Brachionus plicatilis</name>
    <name type="common">Marine rotifer</name>
    <name type="synonym">Brachionus muelleri</name>
    <dbReference type="NCBI Taxonomy" id="10195"/>
    <lineage>
        <taxon>Eukaryota</taxon>
        <taxon>Metazoa</taxon>
        <taxon>Spiralia</taxon>
        <taxon>Gnathifera</taxon>
        <taxon>Rotifera</taxon>
        <taxon>Eurotatoria</taxon>
        <taxon>Monogononta</taxon>
        <taxon>Pseudotrocha</taxon>
        <taxon>Ploima</taxon>
        <taxon>Brachionidae</taxon>
        <taxon>Brachionus</taxon>
    </lineage>
</organism>
<dbReference type="PROSITE" id="PS01209">
    <property type="entry name" value="LDLRA_1"/>
    <property type="match status" value="1"/>
</dbReference>
<dbReference type="CDD" id="cd00112">
    <property type="entry name" value="LDLa"/>
    <property type="match status" value="1"/>
</dbReference>
<dbReference type="OrthoDB" id="6022136at2759"/>
<evidence type="ECO:0000256" key="1">
    <source>
        <dbReference type="ARBA" id="ARBA00023157"/>
    </source>
</evidence>
<dbReference type="InterPro" id="IPR036055">
    <property type="entry name" value="LDL_receptor-like_sf"/>
</dbReference>
<dbReference type="Gene3D" id="2.60.120.290">
    <property type="entry name" value="Spermadhesin, CUB domain"/>
    <property type="match status" value="4"/>
</dbReference>
<dbReference type="InterPro" id="IPR023415">
    <property type="entry name" value="LDLR_class-A_CS"/>
</dbReference>
<dbReference type="Gene3D" id="4.10.400.10">
    <property type="entry name" value="Low-density Lipoprotein Receptor"/>
    <property type="match status" value="1"/>
</dbReference>
<dbReference type="SMART" id="SM00192">
    <property type="entry name" value="LDLa"/>
    <property type="match status" value="1"/>
</dbReference>
<feature type="domain" description="CUB" evidence="4">
    <location>
        <begin position="197"/>
        <end position="349"/>
    </location>
</feature>
<reference evidence="5 6" key="1">
    <citation type="journal article" date="2018" name="Sci. Rep.">
        <title>Genomic signatures of local adaptation to the degree of environmental predictability in rotifers.</title>
        <authorList>
            <person name="Franch-Gras L."/>
            <person name="Hahn C."/>
            <person name="Garcia-Roger E.M."/>
            <person name="Carmona M.J."/>
            <person name="Serra M."/>
            <person name="Gomez A."/>
        </authorList>
    </citation>
    <scope>NUCLEOTIDE SEQUENCE [LARGE SCALE GENOMIC DNA]</scope>
    <source>
        <strain evidence="5">HYR1</strain>
    </source>
</reference>
<comment type="caution">
    <text evidence="5">The sequence shown here is derived from an EMBL/GenBank/DDBJ whole genome shotgun (WGS) entry which is preliminary data.</text>
</comment>
<dbReference type="Proteomes" id="UP000276133">
    <property type="component" value="Unassembled WGS sequence"/>
</dbReference>
<comment type="caution">
    <text evidence="2">Lacks conserved residue(s) required for the propagation of feature annotation.</text>
</comment>
<dbReference type="SUPFAM" id="SSF49854">
    <property type="entry name" value="Spermadhesin, CUB domain"/>
    <property type="match status" value="4"/>
</dbReference>
<dbReference type="PROSITE" id="PS50068">
    <property type="entry name" value="LDLRA_2"/>
    <property type="match status" value="1"/>
</dbReference>
<sequence length="931" mass="109081">MPKRTFLHRFDLNKLAPKILLNFLIFYLINLSEHSVFLSNNQRFASIECIEKICGEFYSHESKESKGTFDLDQSLVERLNRYNETLLCIYKFVANRNEKVMLKFTDFDLKSQAPECVNEYIDTYIQVNEQNINNYVETNFLSRWCGWKKPNVLVSYHNIIIIAFHTDGRNKETYFRGTYEFLRADVYNYGRKSTDACEYEFKSDISKSGMFISPTYPGTYPNILNCSYRFIGMPDERVEIYFEEILIHFGADHCPYDVIKIFDYQKEENKMNTNFENYGKAFSQVADFKFKKVLFESYCGRKLNFTLYSTYNLLEIDFEMADSLGNEEYSEDESKILLRKGFKAFYKFSNQFADLSFVTGRHITGTNCDQKFTSSKPNGLIYSPNFFRSNPINASCKYIFEGLSDHHNLESIKLNFYLIDIRQSTQKNICNEKLVSHFVVYGSDKTKSKFCFNRLTKEPREIKSDGSYMTLIFNSINVDRYTPSNFKASFLFYTEFGIQGTRVYQNRTCLFIYNSESVMYGTISSPRYPKNYPLSIRCTYIFDISSSNQRILFSFNDFKLGDNNQYSCSKYKDNLSVYGTKNHPEYLISNDRYDNSERDFRQSWTLLNRYCGNSIPPPIITDEKSKKVVLTFYSDHEIYDQGFSLNYDYLVLRECKFHYYANDIMKNGQIIIDKKYEPNYYCDWYIKSENGKSFLLAFNNDEIDKKTTNQFVIRIFEMNENSVGTNQLLSDQNTDFIHGDSEENRKDESQVRNSFIPKFEYTPDSSIKNVIIDSSFIKIQLVIGKSSKLNDGRLILNWITASKAIENKCKSNEFMCNQTKYCIDSTFYCDKIEHCPNDFSDEPDKCFVNNKSRTDFPGFIQIATFVLSLIILVLFLSLCLFCRLQKKKKKKAKPDVTINTNPNPMIYYKYSPANSNSSNSVDYLEAAITSV</sequence>
<dbReference type="STRING" id="10195.A0A3M7PE89"/>
<name>A0A3M7PE89_BRAPC</name>
<dbReference type="PROSITE" id="PS01180">
    <property type="entry name" value="CUB"/>
    <property type="match status" value="4"/>
</dbReference>
<dbReference type="InterPro" id="IPR002172">
    <property type="entry name" value="LDrepeatLR_classA_rpt"/>
</dbReference>